<feature type="domain" description="Core-binding (CB)" evidence="11">
    <location>
        <begin position="13"/>
        <end position="93"/>
    </location>
</feature>
<dbReference type="Gene3D" id="1.10.443.10">
    <property type="entry name" value="Intergrase catalytic core"/>
    <property type="match status" value="1"/>
</dbReference>
<dbReference type="InterPro" id="IPR010998">
    <property type="entry name" value="Integrase_recombinase_N"/>
</dbReference>
<keyword evidence="6 9" id="KW-0238">DNA-binding</keyword>
<sequence>MNYWELKKPITNQENRDTGNEFLLNLKLMNKSQGTISQYRDYLDRFFMYIEETYSDLTSDTLHEWFVKQEGHLTEKSLSQRIAILSSFFNFCVQEEYIERSPIKSRWYPRLPKPVPKYLGKSDLAKTRYQSEKMSIRNQAMVEFMISSGCRVGELHRLDCSDINMENRSAHVLGKGGKIRQVHFSEKCKVLLERYLDDRRIDAAALFTTTTGKRLGIQAIRKAVIKLGEDAGMDTRLHPHRFRHTFATELLAKGADLEFIGAELGHTELSTTQIYARLPKRKIVSLYRKYMG</sequence>
<dbReference type="InterPro" id="IPR002104">
    <property type="entry name" value="Integrase_catalytic"/>
</dbReference>
<evidence type="ECO:0000313" key="12">
    <source>
        <dbReference type="EMBL" id="MBD7906991.1"/>
    </source>
</evidence>
<dbReference type="Pfam" id="PF02899">
    <property type="entry name" value="Phage_int_SAM_1"/>
    <property type="match status" value="1"/>
</dbReference>
<keyword evidence="7" id="KW-0233">DNA recombination</keyword>
<dbReference type="Pfam" id="PF00589">
    <property type="entry name" value="Phage_integrase"/>
    <property type="match status" value="1"/>
</dbReference>
<evidence type="ECO:0000256" key="9">
    <source>
        <dbReference type="PROSITE-ProRule" id="PRU01248"/>
    </source>
</evidence>
<proteinExistence type="predicted"/>
<dbReference type="Proteomes" id="UP000659496">
    <property type="component" value="Unassembled WGS sequence"/>
</dbReference>
<organism evidence="12 13">
    <name type="scientific">Sporosarcina gallistercoris</name>
    <dbReference type="NCBI Taxonomy" id="2762245"/>
    <lineage>
        <taxon>Bacteria</taxon>
        <taxon>Bacillati</taxon>
        <taxon>Bacillota</taxon>
        <taxon>Bacilli</taxon>
        <taxon>Bacillales</taxon>
        <taxon>Caryophanaceae</taxon>
        <taxon>Sporosarcina</taxon>
    </lineage>
</organism>
<evidence type="ECO:0000256" key="5">
    <source>
        <dbReference type="ARBA" id="ARBA00022908"/>
    </source>
</evidence>
<dbReference type="InterPro" id="IPR013762">
    <property type="entry name" value="Integrase-like_cat_sf"/>
</dbReference>
<dbReference type="InterPro" id="IPR011010">
    <property type="entry name" value="DNA_brk_join_enz"/>
</dbReference>
<dbReference type="PROSITE" id="PS51898">
    <property type="entry name" value="TYR_RECOMBINASE"/>
    <property type="match status" value="1"/>
</dbReference>
<reference evidence="12 13" key="1">
    <citation type="submission" date="2020-08" db="EMBL/GenBank/DDBJ databases">
        <title>A Genomic Blueprint of the Chicken Gut Microbiome.</title>
        <authorList>
            <person name="Gilroy R."/>
            <person name="Ravi A."/>
            <person name="Getino M."/>
            <person name="Pursley I."/>
            <person name="Horton D.L."/>
            <person name="Alikhan N.-F."/>
            <person name="Baker D."/>
            <person name="Gharbi K."/>
            <person name="Hall N."/>
            <person name="Watson M."/>
            <person name="Adriaenssens E.M."/>
            <person name="Foster-Nyarko E."/>
            <person name="Jarju S."/>
            <person name="Secka A."/>
            <person name="Antonio M."/>
            <person name="Oren A."/>
            <person name="Chaudhuri R."/>
            <person name="La Ragione R.M."/>
            <person name="Hildebrand F."/>
            <person name="Pallen M.J."/>
        </authorList>
    </citation>
    <scope>NUCLEOTIDE SEQUENCE [LARGE SCALE GENOMIC DNA]</scope>
    <source>
        <strain evidence="12 13">Sa3CUA8</strain>
    </source>
</reference>
<dbReference type="InterPro" id="IPR044068">
    <property type="entry name" value="CB"/>
</dbReference>
<evidence type="ECO:0000256" key="8">
    <source>
        <dbReference type="ARBA" id="ARBA00023306"/>
    </source>
</evidence>
<dbReference type="Gene3D" id="1.10.150.130">
    <property type="match status" value="1"/>
</dbReference>
<evidence type="ECO:0000256" key="4">
    <source>
        <dbReference type="ARBA" id="ARBA00022829"/>
    </source>
</evidence>
<gene>
    <name evidence="12" type="ORF">H9659_01425</name>
</gene>
<dbReference type="RefSeq" id="WP_191688131.1">
    <property type="nucleotide sequence ID" value="NZ_JACSQY010000001.1"/>
</dbReference>
<dbReference type="InterPro" id="IPR050090">
    <property type="entry name" value="Tyrosine_recombinase_XerCD"/>
</dbReference>
<evidence type="ECO:0000256" key="1">
    <source>
        <dbReference type="ARBA" id="ARBA00004496"/>
    </source>
</evidence>
<keyword evidence="2" id="KW-0963">Cytoplasm</keyword>
<evidence type="ECO:0000256" key="3">
    <source>
        <dbReference type="ARBA" id="ARBA00022618"/>
    </source>
</evidence>
<comment type="subcellular location">
    <subcellularLocation>
        <location evidence="1">Cytoplasm</location>
    </subcellularLocation>
</comment>
<evidence type="ECO:0000313" key="13">
    <source>
        <dbReference type="Proteomes" id="UP000659496"/>
    </source>
</evidence>
<dbReference type="EMBL" id="JACSQY010000001">
    <property type="protein sequence ID" value="MBD7906991.1"/>
    <property type="molecule type" value="Genomic_DNA"/>
</dbReference>
<keyword evidence="8" id="KW-0131">Cell cycle</keyword>
<dbReference type="PROSITE" id="PS51900">
    <property type="entry name" value="CB"/>
    <property type="match status" value="1"/>
</dbReference>
<dbReference type="InterPro" id="IPR004107">
    <property type="entry name" value="Integrase_SAM-like_N"/>
</dbReference>
<keyword evidence="3" id="KW-0132">Cell division</keyword>
<feature type="domain" description="Tyr recombinase" evidence="10">
    <location>
        <begin position="114"/>
        <end position="288"/>
    </location>
</feature>
<evidence type="ECO:0000256" key="6">
    <source>
        <dbReference type="ARBA" id="ARBA00023125"/>
    </source>
</evidence>
<keyword evidence="5" id="KW-0229">DNA integration</keyword>
<dbReference type="SUPFAM" id="SSF56349">
    <property type="entry name" value="DNA breaking-rejoining enzymes"/>
    <property type="match status" value="1"/>
</dbReference>
<dbReference type="PANTHER" id="PTHR30349:SF77">
    <property type="entry name" value="TYROSINE RECOMBINASE XERC"/>
    <property type="match status" value="1"/>
</dbReference>
<keyword evidence="4" id="KW-0159">Chromosome partition</keyword>
<evidence type="ECO:0000259" key="11">
    <source>
        <dbReference type="PROSITE" id="PS51900"/>
    </source>
</evidence>
<evidence type="ECO:0000259" key="10">
    <source>
        <dbReference type="PROSITE" id="PS51898"/>
    </source>
</evidence>
<accession>A0ABR8PFN8</accession>
<keyword evidence="13" id="KW-1185">Reference proteome</keyword>
<comment type="caution">
    <text evidence="12">The sequence shown here is derived from an EMBL/GenBank/DDBJ whole genome shotgun (WGS) entry which is preliminary data.</text>
</comment>
<evidence type="ECO:0000256" key="7">
    <source>
        <dbReference type="ARBA" id="ARBA00023172"/>
    </source>
</evidence>
<name>A0ABR8PFN8_9BACL</name>
<evidence type="ECO:0000256" key="2">
    <source>
        <dbReference type="ARBA" id="ARBA00022490"/>
    </source>
</evidence>
<dbReference type="PANTHER" id="PTHR30349">
    <property type="entry name" value="PHAGE INTEGRASE-RELATED"/>
    <property type="match status" value="1"/>
</dbReference>
<protein>
    <submittedName>
        <fullName evidence="12">Tyrosine-type recombinase/integrase</fullName>
    </submittedName>
</protein>